<evidence type="ECO:0000313" key="6">
    <source>
        <dbReference type="Proteomes" id="UP000634780"/>
    </source>
</evidence>
<evidence type="ECO:0000256" key="1">
    <source>
        <dbReference type="ARBA" id="ARBA00022679"/>
    </source>
</evidence>
<dbReference type="PRINTS" id="PR01399">
    <property type="entry name" value="ENTSNTHTASED"/>
</dbReference>
<dbReference type="GO" id="GO:0016740">
    <property type="term" value="F:transferase activity"/>
    <property type="evidence" value="ECO:0007669"/>
    <property type="project" value="UniProtKB-KW"/>
</dbReference>
<accession>A0ABS0XEH4</accession>
<proteinExistence type="predicted"/>
<evidence type="ECO:0000256" key="2">
    <source>
        <dbReference type="SAM" id="MobiDB-lite"/>
    </source>
</evidence>
<dbReference type="Pfam" id="PF01648">
    <property type="entry name" value="ACPS"/>
    <property type="match status" value="1"/>
</dbReference>
<dbReference type="SUPFAM" id="SSF56214">
    <property type="entry name" value="4'-phosphopantetheinyl transferase"/>
    <property type="match status" value="1"/>
</dbReference>
<dbReference type="Gene3D" id="3.90.470.20">
    <property type="entry name" value="4'-phosphopantetheinyl transferase domain"/>
    <property type="match status" value="1"/>
</dbReference>
<evidence type="ECO:0000259" key="4">
    <source>
        <dbReference type="Pfam" id="PF17837"/>
    </source>
</evidence>
<keyword evidence="1 5" id="KW-0808">Transferase</keyword>
<dbReference type="PANTHER" id="PTHR38096:SF1">
    <property type="entry name" value="ENTEROBACTIN SYNTHASE COMPONENT D"/>
    <property type="match status" value="1"/>
</dbReference>
<dbReference type="InterPro" id="IPR008278">
    <property type="entry name" value="4-PPantetheinyl_Trfase_dom"/>
</dbReference>
<dbReference type="EMBL" id="JAEKOZ010000028">
    <property type="protein sequence ID" value="MBJ3811598.1"/>
    <property type="molecule type" value="Genomic_DNA"/>
</dbReference>
<dbReference type="InterPro" id="IPR037143">
    <property type="entry name" value="4-PPantetheinyl_Trfase_dom_sf"/>
</dbReference>
<gene>
    <name evidence="5" type="ORF">JGB26_31670</name>
</gene>
<organism evidence="5 6">
    <name type="scientific">Streptomyces flavofungini</name>
    <dbReference type="NCBI Taxonomy" id="68200"/>
    <lineage>
        <taxon>Bacteria</taxon>
        <taxon>Bacillati</taxon>
        <taxon>Actinomycetota</taxon>
        <taxon>Actinomycetes</taxon>
        <taxon>Kitasatosporales</taxon>
        <taxon>Streptomycetaceae</taxon>
        <taxon>Streptomyces</taxon>
    </lineage>
</organism>
<protein>
    <submittedName>
        <fullName evidence="5">4'-phosphopantetheinyl transferase superfamily protein</fullName>
    </submittedName>
</protein>
<reference evidence="5 6" key="1">
    <citation type="submission" date="2020-12" db="EMBL/GenBank/DDBJ databases">
        <title>Streptomyces typhae sp. nov., a novel endophytic actinomycete isolated from the root of cattail pollen (Typha angustifolia L.).</title>
        <authorList>
            <person name="Peng C."/>
            <person name="Liu C."/>
        </authorList>
    </citation>
    <scope>NUCLEOTIDE SEQUENCE [LARGE SCALE GENOMIC DNA]</scope>
    <source>
        <strain evidence="5 6">JCM 4753</strain>
    </source>
</reference>
<feature type="domain" description="4'-phosphopantetheinyl transferase N-terminal" evidence="4">
    <location>
        <begin position="27"/>
        <end position="94"/>
    </location>
</feature>
<sequence>MSTLLAGEPVFVVETREDPADAVLFPEEVAYVAKAVPKRQREFTTARHCARTALARIDVPPGPILRGDKGAPVWPAGVVGSMTHCLGYRAAVVARAGDVTSVGVDAEPAEPLSDPGVLDLVSDKKERAALAALAVTEPSVPWDRLLFSAKESVYKAWFPLAKRWLGFEDAHLEISADGTFTAELLVAGPVVAGSELTGFSGTWLVRDGVVVTAMRTRGHAYARGPAPRRAPPASPRTSPRSPAAAAPAAPAAAPWWA</sequence>
<comment type="caution">
    <text evidence="5">The sequence shown here is derived from an EMBL/GenBank/DDBJ whole genome shotgun (WGS) entry which is preliminary data.</text>
</comment>
<dbReference type="InterPro" id="IPR041354">
    <property type="entry name" value="4PPT_N"/>
</dbReference>
<dbReference type="InterPro" id="IPR003542">
    <property type="entry name" value="Enbac_synth_compD-like"/>
</dbReference>
<dbReference type="Pfam" id="PF17837">
    <property type="entry name" value="4PPT_N"/>
    <property type="match status" value="1"/>
</dbReference>
<feature type="region of interest" description="Disordered" evidence="2">
    <location>
        <begin position="221"/>
        <end position="257"/>
    </location>
</feature>
<feature type="compositionally biased region" description="Low complexity" evidence="2">
    <location>
        <begin position="235"/>
        <end position="257"/>
    </location>
</feature>
<evidence type="ECO:0000313" key="5">
    <source>
        <dbReference type="EMBL" id="MBJ3811598.1"/>
    </source>
</evidence>
<dbReference type="Proteomes" id="UP000634780">
    <property type="component" value="Unassembled WGS sequence"/>
</dbReference>
<keyword evidence="6" id="KW-1185">Reference proteome</keyword>
<dbReference type="PANTHER" id="PTHR38096">
    <property type="entry name" value="ENTEROBACTIN SYNTHASE COMPONENT D"/>
    <property type="match status" value="1"/>
</dbReference>
<evidence type="ECO:0000259" key="3">
    <source>
        <dbReference type="Pfam" id="PF01648"/>
    </source>
</evidence>
<name>A0ABS0XEH4_9ACTN</name>
<feature type="domain" description="4'-phosphopantetheinyl transferase" evidence="3">
    <location>
        <begin position="101"/>
        <end position="185"/>
    </location>
</feature>